<feature type="compositionally biased region" description="Pro residues" evidence="1">
    <location>
        <begin position="90"/>
        <end position="99"/>
    </location>
</feature>
<evidence type="ECO:0000313" key="2">
    <source>
        <dbReference type="Ensembl" id="ENSSDUP00000025337.1"/>
    </source>
</evidence>
<dbReference type="Pfam" id="PF01391">
    <property type="entry name" value="Collagen"/>
    <property type="match status" value="1"/>
</dbReference>
<keyword evidence="3" id="KW-1185">Reference proteome</keyword>
<protein>
    <submittedName>
        <fullName evidence="2">Uncharacterized protein</fullName>
    </submittedName>
</protein>
<evidence type="ECO:0000313" key="3">
    <source>
        <dbReference type="Proteomes" id="UP000261420"/>
    </source>
</evidence>
<feature type="region of interest" description="Disordered" evidence="1">
    <location>
        <begin position="22"/>
        <end position="99"/>
    </location>
</feature>
<name>A0A3B4V429_SERDU</name>
<feature type="compositionally biased region" description="Basic and acidic residues" evidence="1">
    <location>
        <begin position="58"/>
        <end position="67"/>
    </location>
</feature>
<dbReference type="InterPro" id="IPR008160">
    <property type="entry name" value="Collagen"/>
</dbReference>
<dbReference type="STRING" id="41447.ENSSDUP00000025337"/>
<reference evidence="2" key="1">
    <citation type="submission" date="2025-08" db="UniProtKB">
        <authorList>
            <consortium name="Ensembl"/>
        </authorList>
    </citation>
    <scope>IDENTIFICATION</scope>
</reference>
<proteinExistence type="predicted"/>
<dbReference type="Proteomes" id="UP000261420">
    <property type="component" value="Unplaced"/>
</dbReference>
<dbReference type="AlphaFoldDB" id="A0A3B4V429"/>
<evidence type="ECO:0000256" key="1">
    <source>
        <dbReference type="SAM" id="MobiDB-lite"/>
    </source>
</evidence>
<organism evidence="2 3">
    <name type="scientific">Seriola dumerili</name>
    <name type="common">Greater amberjack</name>
    <name type="synonym">Caranx dumerili</name>
    <dbReference type="NCBI Taxonomy" id="41447"/>
    <lineage>
        <taxon>Eukaryota</taxon>
        <taxon>Metazoa</taxon>
        <taxon>Chordata</taxon>
        <taxon>Craniata</taxon>
        <taxon>Vertebrata</taxon>
        <taxon>Euteleostomi</taxon>
        <taxon>Actinopterygii</taxon>
        <taxon>Neopterygii</taxon>
        <taxon>Teleostei</taxon>
        <taxon>Neoteleostei</taxon>
        <taxon>Acanthomorphata</taxon>
        <taxon>Carangaria</taxon>
        <taxon>Carangiformes</taxon>
        <taxon>Carangidae</taxon>
        <taxon>Seriola</taxon>
    </lineage>
</organism>
<sequence>LPLCYCTIPLVQVEYSDTFSGSAWREGTTRPHWKNRSKGELFVPGLPGPTGPRGPKGYKGEPGRYEEINPFPGPKGIKGLPGPKGVTGRPGPPGPQVGH</sequence>
<reference evidence="2" key="2">
    <citation type="submission" date="2025-09" db="UniProtKB">
        <authorList>
            <consortium name="Ensembl"/>
        </authorList>
    </citation>
    <scope>IDENTIFICATION</scope>
</reference>
<dbReference type="Ensembl" id="ENSSDUT00000025800.1">
    <property type="protein sequence ID" value="ENSSDUP00000025337.1"/>
    <property type="gene ID" value="ENSSDUG00000018389.1"/>
</dbReference>
<feature type="compositionally biased region" description="Low complexity" evidence="1">
    <location>
        <begin position="74"/>
        <end position="84"/>
    </location>
</feature>
<accession>A0A3B4V429</accession>